<name>A0A8S1N1S8_PARPR</name>
<comment type="caution">
    <text evidence="1">The sequence shown here is derived from an EMBL/GenBank/DDBJ whole genome shotgun (WGS) entry which is preliminary data.</text>
</comment>
<sequence length="479" mass="57450">MIKDNEIITKNDRLNSHLNYQQTKFKIPEQQNLKYNSSFPQEPTNYNIYENERTDHYTIFQKVGYSVSQDLKQQEQQRIIKESLVSTEIQSVQKLTSRQSQQFSFIPRGQSIEFINNNDKLINKPESPYNSQNIRNIYHNYEKSSEYKNENLLNEINDHTSNPFNSISLSNKKISKNYNPILLIDKFKQIRRCFQMIRALFRLKMLYNLKKSTWNLQMNIFKSNQKILKYNESITLIKIKQWTQMVYAKMISIIQYQNLEKQKLNFIENPEIMTSVEIDQAIIFIQNNFTFTMSNLLMMITGENLLKELSLQMYQDQYLEYRKQFSKFVSLRTNYISYYYQKLNQQEKQLVFTEFIIIHNLIPNLIKLTYSLESLKCNISNIKFLIKCMISLFQYFFLLQFSNYPKIQIKNENIKYSQYHLGNNGSQFILIQNQQLKSDNLIDGVYTEEQMQLILNKKSWLEQNKKKMNIVSYNLAILV</sequence>
<dbReference type="EMBL" id="CAJJDM010000074">
    <property type="protein sequence ID" value="CAD8084181.1"/>
    <property type="molecule type" value="Genomic_DNA"/>
</dbReference>
<protein>
    <submittedName>
        <fullName evidence="1">Uncharacterized protein</fullName>
    </submittedName>
</protein>
<proteinExistence type="predicted"/>
<dbReference type="AlphaFoldDB" id="A0A8S1N1S8"/>
<evidence type="ECO:0000313" key="1">
    <source>
        <dbReference type="EMBL" id="CAD8084181.1"/>
    </source>
</evidence>
<organism evidence="1 2">
    <name type="scientific">Paramecium primaurelia</name>
    <dbReference type="NCBI Taxonomy" id="5886"/>
    <lineage>
        <taxon>Eukaryota</taxon>
        <taxon>Sar</taxon>
        <taxon>Alveolata</taxon>
        <taxon>Ciliophora</taxon>
        <taxon>Intramacronucleata</taxon>
        <taxon>Oligohymenophorea</taxon>
        <taxon>Peniculida</taxon>
        <taxon>Parameciidae</taxon>
        <taxon>Paramecium</taxon>
    </lineage>
</organism>
<accession>A0A8S1N1S8</accession>
<keyword evidence="2" id="KW-1185">Reference proteome</keyword>
<reference evidence="1" key="1">
    <citation type="submission" date="2021-01" db="EMBL/GenBank/DDBJ databases">
        <authorList>
            <consortium name="Genoscope - CEA"/>
            <person name="William W."/>
        </authorList>
    </citation>
    <scope>NUCLEOTIDE SEQUENCE</scope>
</reference>
<gene>
    <name evidence="1" type="ORF">PPRIM_AZ9-3.1.T0710217</name>
</gene>
<dbReference type="Proteomes" id="UP000688137">
    <property type="component" value="Unassembled WGS sequence"/>
</dbReference>
<dbReference type="OMA" id="YENERTD"/>
<evidence type="ECO:0000313" key="2">
    <source>
        <dbReference type="Proteomes" id="UP000688137"/>
    </source>
</evidence>